<dbReference type="InterPro" id="IPR031856">
    <property type="entry name" value="YdaS_toxin-like"/>
</dbReference>
<dbReference type="PATRIC" id="fig|1003200.3.peg.5538"/>
<evidence type="ECO:0000313" key="2">
    <source>
        <dbReference type="EMBL" id="EGP43123.1"/>
    </source>
</evidence>
<dbReference type="InterPro" id="IPR010982">
    <property type="entry name" value="Lambda_DNA-bd_dom_sf"/>
</dbReference>
<dbReference type="AlphaFoldDB" id="F7T9G3"/>
<dbReference type="EMBL" id="AFRQ01000133">
    <property type="protein sequence ID" value="EGP43123.1"/>
    <property type="molecule type" value="Genomic_DNA"/>
</dbReference>
<dbReference type="RefSeq" id="WP_006395597.1">
    <property type="nucleotide sequence ID" value="NZ_GL982453.1"/>
</dbReference>
<dbReference type="OrthoDB" id="9788236at2"/>
<dbReference type="Pfam" id="PF15943">
    <property type="entry name" value="YdaS_toxin"/>
    <property type="match status" value="1"/>
</dbReference>
<name>F7T9G3_9BURK</name>
<dbReference type="HOGENOM" id="CLU_2597972_0_0_4"/>
<protein>
    <recommendedName>
        <fullName evidence="1">HTH cro/C1-type domain-containing protein</fullName>
    </recommendedName>
</protein>
<dbReference type="Proteomes" id="UP000004853">
    <property type="component" value="Unassembled WGS sequence"/>
</dbReference>
<gene>
    <name evidence="2" type="ORF">AXXA_28045</name>
</gene>
<accession>F7T9G3</accession>
<reference evidence="2 3" key="1">
    <citation type="submission" date="2011-06" db="EMBL/GenBank/DDBJ databases">
        <authorList>
            <person name="Bador J."/>
            <person name="Amoureux L."/>
            <person name="Neuwirth C."/>
        </authorList>
    </citation>
    <scope>NUCLEOTIDE SEQUENCE [LARGE SCALE GENOMIC DNA]</scope>
    <source>
        <strain evidence="2 3">AXX-A</strain>
    </source>
</reference>
<dbReference type="SUPFAM" id="SSF47413">
    <property type="entry name" value="lambda repressor-like DNA-binding domains"/>
    <property type="match status" value="1"/>
</dbReference>
<dbReference type="GO" id="GO:0003677">
    <property type="term" value="F:DNA binding"/>
    <property type="evidence" value="ECO:0007669"/>
    <property type="project" value="InterPro"/>
</dbReference>
<evidence type="ECO:0000313" key="3">
    <source>
        <dbReference type="Proteomes" id="UP000004853"/>
    </source>
</evidence>
<dbReference type="InterPro" id="IPR001387">
    <property type="entry name" value="Cro/C1-type_HTH"/>
</dbReference>
<evidence type="ECO:0000259" key="1">
    <source>
        <dbReference type="PROSITE" id="PS50943"/>
    </source>
</evidence>
<organism evidence="2 3">
    <name type="scientific">Achromobacter insuavis AXX-A</name>
    <dbReference type="NCBI Taxonomy" id="1003200"/>
    <lineage>
        <taxon>Bacteria</taxon>
        <taxon>Pseudomonadati</taxon>
        <taxon>Pseudomonadota</taxon>
        <taxon>Betaproteobacteria</taxon>
        <taxon>Burkholderiales</taxon>
        <taxon>Alcaligenaceae</taxon>
        <taxon>Achromobacter</taxon>
    </lineage>
</organism>
<proteinExistence type="predicted"/>
<feature type="domain" description="HTH cro/C1-type" evidence="1">
    <location>
        <begin position="27"/>
        <end position="72"/>
    </location>
</feature>
<dbReference type="PROSITE" id="PS50943">
    <property type="entry name" value="HTH_CROC1"/>
    <property type="match status" value="1"/>
</dbReference>
<comment type="caution">
    <text evidence="2">The sequence shown here is derived from an EMBL/GenBank/DDBJ whole genome shotgun (WGS) entry which is preliminary data.</text>
</comment>
<dbReference type="CDD" id="cd00093">
    <property type="entry name" value="HTH_XRE"/>
    <property type="match status" value="1"/>
</dbReference>
<dbReference type="Gene3D" id="1.10.260.40">
    <property type="entry name" value="lambda repressor-like DNA-binding domains"/>
    <property type="match status" value="1"/>
</dbReference>
<sequence>MNEDPLAAVYAARLTHLRKIAEKEGGQDALARRLGVGQSYVSQLIGKNPERNISERTARRIERLLQLPVGMLDLTPVGV</sequence>